<gene>
    <name evidence="2" type="ORF">SUTH_01999</name>
</gene>
<dbReference type="EMBL" id="AP012547">
    <property type="protein sequence ID" value="BAO29791.1"/>
    <property type="molecule type" value="Genomic_DNA"/>
</dbReference>
<evidence type="ECO:0000313" key="2">
    <source>
        <dbReference type="EMBL" id="BAO29791.1"/>
    </source>
</evidence>
<dbReference type="HOGENOM" id="CLU_2248728_0_0_4"/>
<keyword evidence="3" id="KW-1185">Reference proteome</keyword>
<evidence type="ECO:0000313" key="3">
    <source>
        <dbReference type="Proteomes" id="UP000031637"/>
    </source>
</evidence>
<reference evidence="2 3" key="1">
    <citation type="journal article" date="2014" name="Syst. Appl. Microbiol.">
        <title>Complete genomes of freshwater sulfur oxidizers Sulfuricella denitrificans skB26 and Sulfuritalea hydrogenivorans sk43H: genetic insights into the sulfur oxidation pathway of betaproteobacteria.</title>
        <authorList>
            <person name="Watanabe T."/>
            <person name="Kojima H."/>
            <person name="Fukui M."/>
        </authorList>
    </citation>
    <scope>NUCLEOTIDE SEQUENCE [LARGE SCALE GENOMIC DNA]</scope>
    <source>
        <strain evidence="2">DSM22779</strain>
    </source>
</reference>
<dbReference type="Proteomes" id="UP000031637">
    <property type="component" value="Chromosome"/>
</dbReference>
<feature type="signal peptide" evidence="1">
    <location>
        <begin position="1"/>
        <end position="28"/>
    </location>
</feature>
<dbReference type="KEGG" id="shd:SUTH_01999"/>
<proteinExistence type="predicted"/>
<evidence type="ECO:0000256" key="1">
    <source>
        <dbReference type="SAM" id="SignalP"/>
    </source>
</evidence>
<feature type="chain" id="PRO_5004795778" evidence="1">
    <location>
        <begin position="29"/>
        <end position="104"/>
    </location>
</feature>
<keyword evidence="1" id="KW-0732">Signal</keyword>
<accession>W0SFJ4</accession>
<name>W0SFJ4_9PROT</name>
<protein>
    <submittedName>
        <fullName evidence="2">Uncharacterized protein</fullName>
    </submittedName>
</protein>
<sequence length="104" mass="11058">MFTLVKAVRSVLKCALMVACALPLAANAAAPVAPAKQKPYQPAVQNEVTVVYQYRTRILAKPECQRFATEADAAFLDDKLTGEAKVVLLKRIGAEAGAKACLAP</sequence>
<organism evidence="2 3">
    <name type="scientific">Sulfuritalea hydrogenivorans sk43H</name>
    <dbReference type="NCBI Taxonomy" id="1223802"/>
    <lineage>
        <taxon>Bacteria</taxon>
        <taxon>Pseudomonadati</taxon>
        <taxon>Pseudomonadota</taxon>
        <taxon>Betaproteobacteria</taxon>
        <taxon>Nitrosomonadales</taxon>
        <taxon>Sterolibacteriaceae</taxon>
        <taxon>Sulfuritalea</taxon>
    </lineage>
</organism>
<dbReference type="AlphaFoldDB" id="W0SFJ4"/>